<keyword evidence="2" id="KW-0812">Transmembrane</keyword>
<keyword evidence="3" id="KW-1185">Reference proteome</keyword>
<comment type="caution">
    <text evidence="2">The sequence shown here is derived from an EMBL/GenBank/DDBJ whole genome shotgun (WGS) entry which is preliminary data.</text>
</comment>
<dbReference type="Proteomes" id="UP000314294">
    <property type="component" value="Unassembled WGS sequence"/>
</dbReference>
<dbReference type="AlphaFoldDB" id="A0A4Z2FXU0"/>
<feature type="compositionally biased region" description="Basic residues" evidence="1">
    <location>
        <begin position="86"/>
        <end position="95"/>
    </location>
</feature>
<feature type="region of interest" description="Disordered" evidence="1">
    <location>
        <begin position="72"/>
        <end position="103"/>
    </location>
</feature>
<reference evidence="2 3" key="1">
    <citation type="submission" date="2019-03" db="EMBL/GenBank/DDBJ databases">
        <title>First draft genome of Liparis tanakae, snailfish: a comprehensive survey of snailfish specific genes.</title>
        <authorList>
            <person name="Kim W."/>
            <person name="Song I."/>
            <person name="Jeong J.-H."/>
            <person name="Kim D."/>
            <person name="Kim S."/>
            <person name="Ryu S."/>
            <person name="Song J.Y."/>
            <person name="Lee S.K."/>
        </authorList>
    </citation>
    <scope>NUCLEOTIDE SEQUENCE [LARGE SCALE GENOMIC DNA]</scope>
    <source>
        <tissue evidence="2">Muscle</tissue>
    </source>
</reference>
<dbReference type="EMBL" id="SRLO01000864">
    <property type="protein sequence ID" value="TNN45152.1"/>
    <property type="molecule type" value="Genomic_DNA"/>
</dbReference>
<dbReference type="OrthoDB" id="1936208at2759"/>
<evidence type="ECO:0000313" key="2">
    <source>
        <dbReference type="EMBL" id="TNN45152.1"/>
    </source>
</evidence>
<name>A0A4Z2FXU0_9TELE</name>
<accession>A0A4Z2FXU0</accession>
<gene>
    <name evidence="2" type="primary">TMC6_3</name>
    <name evidence="2" type="ORF">EYF80_044648</name>
</gene>
<protein>
    <submittedName>
        <fullName evidence="2">Transmembrane channel-like protein 6</fullName>
    </submittedName>
</protein>
<organism evidence="2 3">
    <name type="scientific">Liparis tanakae</name>
    <name type="common">Tanaka's snailfish</name>
    <dbReference type="NCBI Taxonomy" id="230148"/>
    <lineage>
        <taxon>Eukaryota</taxon>
        <taxon>Metazoa</taxon>
        <taxon>Chordata</taxon>
        <taxon>Craniata</taxon>
        <taxon>Vertebrata</taxon>
        <taxon>Euteleostomi</taxon>
        <taxon>Actinopterygii</taxon>
        <taxon>Neopterygii</taxon>
        <taxon>Teleostei</taxon>
        <taxon>Neoteleostei</taxon>
        <taxon>Acanthomorphata</taxon>
        <taxon>Eupercaria</taxon>
        <taxon>Perciformes</taxon>
        <taxon>Cottioidei</taxon>
        <taxon>Cottales</taxon>
        <taxon>Liparidae</taxon>
        <taxon>Liparis</taxon>
    </lineage>
</organism>
<evidence type="ECO:0000313" key="3">
    <source>
        <dbReference type="Proteomes" id="UP000314294"/>
    </source>
</evidence>
<evidence type="ECO:0000256" key="1">
    <source>
        <dbReference type="SAM" id="MobiDB-lite"/>
    </source>
</evidence>
<sequence>MVSPTAVGLSVESILTDSGAARLNGFVKFLNRSPVDEDVVHDSFSQLIAEQSQSGGPSDAFELRQLERRLDEEDRDNVAHLSSPGRKLKERRHRRRDVEWEDEETLGEPLIGERWSSATMRILSSMPSRTIGRSRGAIISQYYNRTMQLRRRRQSRPAIRDFSRSARPSIRGYGMEADSTDAEGAEGEESDEAPKNTAHPRSMRL</sequence>
<proteinExistence type="predicted"/>
<feature type="compositionally biased region" description="Acidic residues" evidence="1">
    <location>
        <begin position="178"/>
        <end position="191"/>
    </location>
</feature>
<keyword evidence="2" id="KW-0472">Membrane</keyword>
<feature type="region of interest" description="Disordered" evidence="1">
    <location>
        <begin position="149"/>
        <end position="205"/>
    </location>
</feature>